<feature type="region of interest" description="Disordered" evidence="2">
    <location>
        <begin position="326"/>
        <end position="377"/>
    </location>
</feature>
<dbReference type="EMBL" id="MJEA01000002">
    <property type="protein sequence ID" value="OQO70904.1"/>
    <property type="molecule type" value="Genomic_DNA"/>
</dbReference>
<dbReference type="PANTHER" id="PTHR33392">
    <property type="entry name" value="POLYISOPRENYL-TEICHOIC ACID--PEPTIDOGLYCAN TEICHOIC ACID TRANSFERASE TAGU"/>
    <property type="match status" value="1"/>
</dbReference>
<dbReference type="InterPro" id="IPR004474">
    <property type="entry name" value="LytR_CpsA_psr"/>
</dbReference>
<evidence type="ECO:0000313" key="5">
    <source>
        <dbReference type="Proteomes" id="UP000192477"/>
    </source>
</evidence>
<dbReference type="AlphaFoldDB" id="A0A1V8YE63"/>
<reference evidence="4 5" key="1">
    <citation type="journal article" date="2017" name="BMC Microbiol.">
        <title>Comparative genomics of Enterococcus spp. isolated from bovine feces.</title>
        <authorList>
            <person name="Beukers A.G."/>
            <person name="Zaheer R."/>
            <person name="Goji N."/>
            <person name="Amoako K.K."/>
            <person name="Chaves A.V."/>
            <person name="Ward M.P."/>
            <person name="McAllister T.A."/>
        </authorList>
    </citation>
    <scope>NUCLEOTIDE SEQUENCE [LARGE SCALE GENOMIC DNA]</scope>
    <source>
        <strain evidence="4 5">F1129D 143</strain>
    </source>
</reference>
<accession>A0A1V8YE63</accession>
<organism evidence="4 5">
    <name type="scientific">Enterococcus villorum</name>
    <dbReference type="NCBI Taxonomy" id="112904"/>
    <lineage>
        <taxon>Bacteria</taxon>
        <taxon>Bacillati</taxon>
        <taxon>Bacillota</taxon>
        <taxon>Bacilli</taxon>
        <taxon>Lactobacillales</taxon>
        <taxon>Enterococcaceae</taxon>
        <taxon>Enterococcus</taxon>
    </lineage>
</organism>
<evidence type="ECO:0000256" key="1">
    <source>
        <dbReference type="ARBA" id="ARBA00006068"/>
    </source>
</evidence>
<comment type="similarity">
    <text evidence="1">Belongs to the LytR/CpsA/Psr (LCP) family.</text>
</comment>
<dbReference type="Pfam" id="PF03816">
    <property type="entry name" value="LytR_cpsA_psr"/>
    <property type="match status" value="1"/>
</dbReference>
<gene>
    <name evidence="4" type="ORF">BH747_02565</name>
</gene>
<comment type="caution">
    <text evidence="4">The sequence shown here is derived from an EMBL/GenBank/DDBJ whole genome shotgun (WGS) entry which is preliminary data.</text>
</comment>
<sequence length="397" mass="44346">MKRWQKVVIALLGILVILIGGISAYGIKLMGEANRTVNQISKESNRVSSKRSGKVSIDDKEPFSVLLLGLDTGGLGRTEQGRSDTMMVVTVNPQQKKSTIISLDRDIYTNIVGYGTVDKLNHAYAFGGVEMAMDSIEQLLDIPIDHYVTINLDGMEDLIDAVGGIEVNNKIDFTLDGVHVPVGKQVLDGETGLAYSRMRHEDPLGDIGRQARQREVVTKIVNKVLSLDGVSNYRKILKAVEKNVTTDLDWDDMLDIATNYTSAFETIKQDQLKGKDTTIDSIYYQILGKNDLLGIQNELKKQLGIKTSKTLPNLNNANASVMFYDDSESNENSSETVTDSNDSTYSNYSQETNQYDYSTPETTQNYDQGYDQNYNQNNDQTYQQETYNQGYNYGNGY</sequence>
<dbReference type="STRING" id="112904.BH747_02565"/>
<evidence type="ECO:0000259" key="3">
    <source>
        <dbReference type="Pfam" id="PF03816"/>
    </source>
</evidence>
<feature type="compositionally biased region" description="Low complexity" evidence="2">
    <location>
        <begin position="363"/>
        <end position="377"/>
    </location>
</feature>
<name>A0A1V8YE63_9ENTE</name>
<dbReference type="NCBIfam" id="TIGR00350">
    <property type="entry name" value="lytR_cpsA_psr"/>
    <property type="match status" value="1"/>
</dbReference>
<dbReference type="Gene3D" id="3.40.630.190">
    <property type="entry name" value="LCP protein"/>
    <property type="match status" value="1"/>
</dbReference>
<dbReference type="PANTHER" id="PTHR33392:SF6">
    <property type="entry name" value="POLYISOPRENYL-TEICHOIC ACID--PEPTIDOGLYCAN TEICHOIC ACID TRANSFERASE TAGU"/>
    <property type="match status" value="1"/>
</dbReference>
<dbReference type="RefSeq" id="WP_081182203.1">
    <property type="nucleotide sequence ID" value="NZ_MJEA01000002.1"/>
</dbReference>
<evidence type="ECO:0000256" key="2">
    <source>
        <dbReference type="SAM" id="MobiDB-lite"/>
    </source>
</evidence>
<feature type="domain" description="Cell envelope-related transcriptional attenuator" evidence="3">
    <location>
        <begin position="82"/>
        <end position="225"/>
    </location>
</feature>
<proteinExistence type="inferred from homology"/>
<evidence type="ECO:0000313" key="4">
    <source>
        <dbReference type="EMBL" id="OQO70904.1"/>
    </source>
</evidence>
<feature type="compositionally biased region" description="Low complexity" evidence="2">
    <location>
        <begin position="330"/>
        <end position="341"/>
    </location>
</feature>
<dbReference type="InterPro" id="IPR050922">
    <property type="entry name" value="LytR/CpsA/Psr_CW_biosynth"/>
</dbReference>
<protein>
    <submittedName>
        <fullName evidence="4">LytR family transcriptional regulator</fullName>
    </submittedName>
</protein>
<feature type="compositionally biased region" description="Polar residues" evidence="2">
    <location>
        <begin position="342"/>
        <end position="362"/>
    </location>
</feature>
<dbReference type="Proteomes" id="UP000192477">
    <property type="component" value="Unassembled WGS sequence"/>
</dbReference>
<dbReference type="OrthoDB" id="27330at2"/>